<dbReference type="AlphaFoldDB" id="A0A1J7I643"/>
<keyword evidence="3" id="KW-1185">Reference proteome</keyword>
<gene>
    <name evidence="2" type="ORF">CONLIGDRAFT_637848</name>
</gene>
<evidence type="ECO:0000313" key="2">
    <source>
        <dbReference type="EMBL" id="OIW22917.1"/>
    </source>
</evidence>
<accession>A0A1J7I643</accession>
<sequence length="249" mass="27320">MVCTRSSAKRRESGKVDDGQEGLPGGEPATPTQQVPRESLSHQPPGGPSPSGPLPLEDNLSASARNHPQDLAIPGEADLNDAILQQVIDKVCLDQRGLMGLSTDDEADLDQMSANVRTFAHAVATPAEYTHTSLYGCYHDISIRIGHLAGRFTTTWEQLTPEEQKKLKSWAPNAEHLIKSDRGRCALFQAWLWHILDDNIFSAEPSEKWQGMGDKMAIWNLLGQSMSILQGESQHPDSVSFSWATNHAC</sequence>
<dbReference type="Proteomes" id="UP000182658">
    <property type="component" value="Unassembled WGS sequence"/>
</dbReference>
<feature type="region of interest" description="Disordered" evidence="1">
    <location>
        <begin position="1"/>
        <end position="62"/>
    </location>
</feature>
<reference evidence="2 3" key="1">
    <citation type="submission" date="2016-10" db="EMBL/GenBank/DDBJ databases">
        <title>Draft genome sequence of Coniochaeta ligniaria NRRL30616, a lignocellulolytic fungus for bioabatement of inhibitors in plant biomass hydrolysates.</title>
        <authorList>
            <consortium name="DOE Joint Genome Institute"/>
            <person name="Jimenez D.J."/>
            <person name="Hector R.E."/>
            <person name="Riley R."/>
            <person name="Sun H."/>
            <person name="Grigoriev I.V."/>
            <person name="Van Elsas J.D."/>
            <person name="Nichols N.N."/>
        </authorList>
    </citation>
    <scope>NUCLEOTIDE SEQUENCE [LARGE SCALE GENOMIC DNA]</scope>
    <source>
        <strain evidence="2 3">NRRL 30616</strain>
    </source>
</reference>
<organism evidence="2 3">
    <name type="scientific">Coniochaeta ligniaria NRRL 30616</name>
    <dbReference type="NCBI Taxonomy" id="1408157"/>
    <lineage>
        <taxon>Eukaryota</taxon>
        <taxon>Fungi</taxon>
        <taxon>Dikarya</taxon>
        <taxon>Ascomycota</taxon>
        <taxon>Pezizomycotina</taxon>
        <taxon>Sordariomycetes</taxon>
        <taxon>Sordariomycetidae</taxon>
        <taxon>Coniochaetales</taxon>
        <taxon>Coniochaetaceae</taxon>
        <taxon>Coniochaeta</taxon>
    </lineage>
</organism>
<dbReference type="InParanoid" id="A0A1J7I643"/>
<feature type="compositionally biased region" description="Basic and acidic residues" evidence="1">
    <location>
        <begin position="9"/>
        <end position="18"/>
    </location>
</feature>
<evidence type="ECO:0000256" key="1">
    <source>
        <dbReference type="SAM" id="MobiDB-lite"/>
    </source>
</evidence>
<dbReference type="EMBL" id="KV875109">
    <property type="protein sequence ID" value="OIW22917.1"/>
    <property type="molecule type" value="Genomic_DNA"/>
</dbReference>
<protein>
    <submittedName>
        <fullName evidence="2">Uncharacterized protein</fullName>
    </submittedName>
</protein>
<proteinExistence type="predicted"/>
<evidence type="ECO:0000313" key="3">
    <source>
        <dbReference type="Proteomes" id="UP000182658"/>
    </source>
</evidence>
<name>A0A1J7I643_9PEZI</name>
<dbReference type="OrthoDB" id="5130600at2759"/>